<dbReference type="Proteomes" id="UP000653231">
    <property type="component" value="Unassembled WGS sequence"/>
</dbReference>
<dbReference type="InterPro" id="IPR036412">
    <property type="entry name" value="HAD-like_sf"/>
</dbReference>
<gene>
    <name evidence="1" type="ORF">IEQ31_24330</name>
</gene>
<dbReference type="PANTHER" id="PTHR43481">
    <property type="entry name" value="FRUCTOSE-1-PHOSPHATE PHOSPHATASE"/>
    <property type="match status" value="1"/>
</dbReference>
<dbReference type="EMBL" id="JACXRZ010000019">
    <property type="protein sequence ID" value="MBD3146293.1"/>
    <property type="molecule type" value="Genomic_DNA"/>
</dbReference>
<dbReference type="Pfam" id="PF00702">
    <property type="entry name" value="Hydrolase"/>
    <property type="match status" value="1"/>
</dbReference>
<dbReference type="Gene3D" id="1.10.150.240">
    <property type="entry name" value="Putative phosphatase, domain 2"/>
    <property type="match status" value="1"/>
</dbReference>
<dbReference type="InterPro" id="IPR023198">
    <property type="entry name" value="PGP-like_dom2"/>
</dbReference>
<dbReference type="InterPro" id="IPR006439">
    <property type="entry name" value="HAD-SF_hydro_IA"/>
</dbReference>
<dbReference type="Gene3D" id="3.40.50.1000">
    <property type="entry name" value="HAD superfamily/HAD-like"/>
    <property type="match status" value="1"/>
</dbReference>
<name>A0ABR8LCW2_9ACTN</name>
<evidence type="ECO:0000313" key="2">
    <source>
        <dbReference type="Proteomes" id="UP000653231"/>
    </source>
</evidence>
<comment type="caution">
    <text evidence="1">The sequence shown here is derived from an EMBL/GenBank/DDBJ whole genome shotgun (WGS) entry which is preliminary data.</text>
</comment>
<dbReference type="SUPFAM" id="SSF56784">
    <property type="entry name" value="HAD-like"/>
    <property type="match status" value="1"/>
</dbReference>
<evidence type="ECO:0000313" key="1">
    <source>
        <dbReference type="EMBL" id="MBD3146293.1"/>
    </source>
</evidence>
<dbReference type="NCBIfam" id="TIGR01509">
    <property type="entry name" value="HAD-SF-IA-v3"/>
    <property type="match status" value="1"/>
</dbReference>
<dbReference type="CDD" id="cd07505">
    <property type="entry name" value="HAD_BPGM-like"/>
    <property type="match status" value="1"/>
</dbReference>
<dbReference type="SFLD" id="SFLDG01129">
    <property type="entry name" value="C1.5:_HAD__Beta-PGM__Phosphata"/>
    <property type="match status" value="1"/>
</dbReference>
<dbReference type="PANTHER" id="PTHR43481:SF4">
    <property type="entry name" value="GLYCEROL-1-PHOSPHATE PHOSPHOHYDROLASE 1-RELATED"/>
    <property type="match status" value="1"/>
</dbReference>
<protein>
    <submittedName>
        <fullName evidence="1">HAD family phosphatase</fullName>
    </submittedName>
</protein>
<accession>A0ABR8LCW2</accession>
<dbReference type="InterPro" id="IPR051806">
    <property type="entry name" value="HAD-like_SPP"/>
</dbReference>
<reference evidence="1 2" key="1">
    <citation type="submission" date="2020-09" db="EMBL/GenBank/DDBJ databases">
        <title>Actinomycete isolated from the Camponotus japonicus Mayr.</title>
        <authorList>
            <person name="Gong X."/>
        </authorList>
    </citation>
    <scope>NUCLEOTIDE SEQUENCE [LARGE SCALE GENOMIC DNA]</scope>
    <source>
        <strain evidence="1 2">2C-HV3</strain>
    </source>
</reference>
<dbReference type="InterPro" id="IPR023214">
    <property type="entry name" value="HAD_sf"/>
</dbReference>
<keyword evidence="2" id="KW-1185">Reference proteome</keyword>
<sequence length="204" mass="22573">MLPELHPGNAGALLFDWDGTLVDTQRANYLAMAGALAEEGVRLDQEWFDARTGLSSVEMVRLLAREGGLRLRRSVEEIVADRDERFLRTAHEIRVHPEIEAVVSSFHGRLPMAVASGGARKVIETTLHHLPIRHRFGTLVTRDDVERGKPAPDIFLRAARLLGIPPQRCTVYEDSDEGIAAAHAADMEVIDVRPFTRRPGGSIA</sequence>
<dbReference type="SFLD" id="SFLDS00003">
    <property type="entry name" value="Haloacid_Dehalogenase"/>
    <property type="match status" value="1"/>
</dbReference>
<organism evidence="1 2">
    <name type="scientific">Microbispora bryophytorum subsp. camponoti</name>
    <dbReference type="NCBI Taxonomy" id="1677852"/>
    <lineage>
        <taxon>Bacteria</taxon>
        <taxon>Bacillati</taxon>
        <taxon>Actinomycetota</taxon>
        <taxon>Actinomycetes</taxon>
        <taxon>Streptosporangiales</taxon>
        <taxon>Streptosporangiaceae</taxon>
        <taxon>Microbispora</taxon>
    </lineage>
</organism>
<proteinExistence type="predicted"/>